<dbReference type="EMBL" id="JBJHZX010000044">
    <property type="protein sequence ID" value="MFL0198010.1"/>
    <property type="molecule type" value="Genomic_DNA"/>
</dbReference>
<evidence type="ECO:0000256" key="1">
    <source>
        <dbReference type="ARBA" id="ARBA00010792"/>
    </source>
</evidence>
<dbReference type="Proteomes" id="UP001623660">
    <property type="component" value="Unassembled WGS sequence"/>
</dbReference>
<keyword evidence="2" id="KW-1133">Transmembrane helix</keyword>
<organism evidence="4 5">
    <name type="scientific">Candidatus Clostridium eludens</name>
    <dbReference type="NCBI Taxonomy" id="3381663"/>
    <lineage>
        <taxon>Bacteria</taxon>
        <taxon>Bacillati</taxon>
        <taxon>Bacillota</taxon>
        <taxon>Clostridia</taxon>
        <taxon>Eubacteriales</taxon>
        <taxon>Clostridiaceae</taxon>
        <taxon>Clostridium</taxon>
    </lineage>
</organism>
<evidence type="ECO:0000259" key="3">
    <source>
        <dbReference type="Pfam" id="PF09335"/>
    </source>
</evidence>
<dbReference type="PANTHER" id="PTHR42709">
    <property type="entry name" value="ALKALINE PHOSPHATASE LIKE PROTEIN"/>
    <property type="match status" value="1"/>
</dbReference>
<keyword evidence="5" id="KW-1185">Reference proteome</keyword>
<accession>A0ABW8SPM5</accession>
<reference evidence="4 5" key="1">
    <citation type="submission" date="2024-11" db="EMBL/GenBank/DDBJ databases">
        <authorList>
            <person name="Heng Y.C."/>
            <person name="Lim A.C.H."/>
            <person name="Lee J.K.Y."/>
            <person name="Kittelmann S."/>
        </authorList>
    </citation>
    <scope>NUCLEOTIDE SEQUENCE [LARGE SCALE GENOMIC DNA]</scope>
    <source>
        <strain evidence="4 5">WILCCON 0269</strain>
    </source>
</reference>
<protein>
    <submittedName>
        <fullName evidence="4">DedA family protein</fullName>
    </submittedName>
</protein>
<sequence>MQYGMALFNHYGYTVLLIALMLELIAFPLPGEALMTYCGYVIYQQKMSWSISILVSTLGVSIGITLSYFIGKVLGMTFFEKHGHYIHIDKNRLDNMSRWFEKYGNKLLIIAYFIPGVRHVTGYFSGVTKVSYRKFAVNAYLGAFIWTATFISFGKVLGVNWKIYHNLLRKYLLIISLIIAIIIIIIYLYKTHKQKIYDFTIKILSNNLKVFHSLRKIKVAMAGIALSFLIFLALVIGVIQDYSSHEFSEFDEILTTSQKISDFTDRIAQSAETLDSLSKEMLEKVTKFKI</sequence>
<comment type="caution">
    <text evidence="4">The sequence shown here is derived from an EMBL/GenBank/DDBJ whole genome shotgun (WGS) entry which is preliminary data.</text>
</comment>
<keyword evidence="2" id="KW-0812">Transmembrane</keyword>
<dbReference type="Pfam" id="PF09335">
    <property type="entry name" value="VTT_dom"/>
    <property type="match status" value="1"/>
</dbReference>
<dbReference type="PANTHER" id="PTHR42709:SF9">
    <property type="entry name" value="ALKALINE PHOSPHATASE LIKE PROTEIN"/>
    <property type="match status" value="1"/>
</dbReference>
<dbReference type="InterPro" id="IPR051311">
    <property type="entry name" value="DedA_domain"/>
</dbReference>
<feature type="transmembrane region" description="Helical" evidence="2">
    <location>
        <begin position="49"/>
        <end position="71"/>
    </location>
</feature>
<feature type="transmembrane region" description="Helical" evidence="2">
    <location>
        <begin position="139"/>
        <end position="159"/>
    </location>
</feature>
<proteinExistence type="inferred from homology"/>
<keyword evidence="2" id="KW-0472">Membrane</keyword>
<feature type="transmembrane region" description="Helical" evidence="2">
    <location>
        <begin position="219"/>
        <end position="239"/>
    </location>
</feature>
<dbReference type="InterPro" id="IPR032816">
    <property type="entry name" value="VTT_dom"/>
</dbReference>
<feature type="domain" description="VTT" evidence="3">
    <location>
        <begin position="29"/>
        <end position="155"/>
    </location>
</feature>
<comment type="similarity">
    <text evidence="1">Belongs to the DedA family.</text>
</comment>
<dbReference type="RefSeq" id="WP_406794119.1">
    <property type="nucleotide sequence ID" value="NZ_JBJHZX010000044.1"/>
</dbReference>
<gene>
    <name evidence="4" type="ORF">ACJDU8_20945</name>
</gene>
<feature type="transmembrane region" description="Helical" evidence="2">
    <location>
        <begin position="171"/>
        <end position="189"/>
    </location>
</feature>
<feature type="transmembrane region" description="Helical" evidence="2">
    <location>
        <begin position="12"/>
        <end position="29"/>
    </location>
</feature>
<evidence type="ECO:0000313" key="5">
    <source>
        <dbReference type="Proteomes" id="UP001623660"/>
    </source>
</evidence>
<name>A0ABW8SPM5_9CLOT</name>
<evidence type="ECO:0000256" key="2">
    <source>
        <dbReference type="SAM" id="Phobius"/>
    </source>
</evidence>
<evidence type="ECO:0000313" key="4">
    <source>
        <dbReference type="EMBL" id="MFL0198010.1"/>
    </source>
</evidence>